<evidence type="ECO:0000256" key="1">
    <source>
        <dbReference type="SAM" id="MobiDB-lite"/>
    </source>
</evidence>
<keyword evidence="2" id="KW-0812">Transmembrane</keyword>
<dbReference type="Proteomes" id="UP000037923">
    <property type="component" value="Unassembled WGS sequence"/>
</dbReference>
<feature type="transmembrane region" description="Helical" evidence="2">
    <location>
        <begin position="165"/>
        <end position="184"/>
    </location>
</feature>
<name>A0A0N1J5I5_LEPPY</name>
<dbReference type="EMBL" id="LGTL01000001">
    <property type="protein sequence ID" value="KPA86594.1"/>
    <property type="molecule type" value="Genomic_DNA"/>
</dbReference>
<keyword evidence="2" id="KW-1133">Transmembrane helix</keyword>
<sequence length="326" mass="34613">MPMKLGDVVKVNFANKSENQPSTVIGVVEAVDAAQEFATVFVGNAQSWSVLASSVTPLSLPASFSRTARDTQRVRSTATRFLSTAAGQQLPLSPSSSPTRHHVALETAVAARSKNDDTAHHAPENLRTVPSSSFGKPDNYSFEPNAPYTNVLYEMNARLTGLCDWSSPPLTTFFLTVLYLWLAVEGSGLPFTRSGVPLLSVASVVQRCAIAVVRTLVAVVLCACVSMAPRHTPASAFWLLFPLMVVSFGGLTPVLWWHTLVVGCFPVRLTSHGSATATAAPTAASAPLILCVGKTVLDAGRCVLRGVSTMMIALGESLRAVSEELN</sequence>
<protein>
    <submittedName>
        <fullName evidence="3">Uncharacterized protein</fullName>
    </submittedName>
</protein>
<feature type="transmembrane region" description="Helical" evidence="2">
    <location>
        <begin position="204"/>
        <end position="225"/>
    </location>
</feature>
<evidence type="ECO:0000256" key="2">
    <source>
        <dbReference type="SAM" id="Phobius"/>
    </source>
</evidence>
<dbReference type="RefSeq" id="XP_015665033.1">
    <property type="nucleotide sequence ID" value="XM_015797025.1"/>
</dbReference>
<accession>A0A0N1J5I5</accession>
<dbReference type="GeneID" id="26901015"/>
<dbReference type="OrthoDB" id="10437907at2759"/>
<feature type="compositionally biased region" description="Basic and acidic residues" evidence="1">
    <location>
        <begin position="113"/>
        <end position="124"/>
    </location>
</feature>
<keyword evidence="4" id="KW-1185">Reference proteome</keyword>
<keyword evidence="2" id="KW-0472">Membrane</keyword>
<reference evidence="3 4" key="1">
    <citation type="submission" date="2015-07" db="EMBL/GenBank/DDBJ databases">
        <title>High-quality genome of monoxenous trypanosomatid Leptomonas pyrrhocoris.</title>
        <authorList>
            <person name="Flegontov P."/>
            <person name="Butenko A."/>
            <person name="Firsov S."/>
            <person name="Vlcek C."/>
            <person name="Logacheva M.D."/>
            <person name="Field M."/>
            <person name="Filatov D."/>
            <person name="Flegontova O."/>
            <person name="Gerasimov E."/>
            <person name="Jackson A.P."/>
            <person name="Kelly S."/>
            <person name="Opperdoes F."/>
            <person name="O'Reilly A."/>
            <person name="Votypka J."/>
            <person name="Yurchenko V."/>
            <person name="Lukes J."/>
        </authorList>
    </citation>
    <scope>NUCLEOTIDE SEQUENCE [LARGE SCALE GENOMIC DNA]</scope>
    <source>
        <strain evidence="3">H10</strain>
    </source>
</reference>
<organism evidence="3 4">
    <name type="scientific">Leptomonas pyrrhocoris</name>
    <name type="common">Firebug parasite</name>
    <dbReference type="NCBI Taxonomy" id="157538"/>
    <lineage>
        <taxon>Eukaryota</taxon>
        <taxon>Discoba</taxon>
        <taxon>Euglenozoa</taxon>
        <taxon>Kinetoplastea</taxon>
        <taxon>Metakinetoplastina</taxon>
        <taxon>Trypanosomatida</taxon>
        <taxon>Trypanosomatidae</taxon>
        <taxon>Leishmaniinae</taxon>
        <taxon>Leptomonas</taxon>
    </lineage>
</organism>
<evidence type="ECO:0000313" key="4">
    <source>
        <dbReference type="Proteomes" id="UP000037923"/>
    </source>
</evidence>
<feature type="transmembrane region" description="Helical" evidence="2">
    <location>
        <begin position="237"/>
        <end position="257"/>
    </location>
</feature>
<dbReference type="OMA" id="CISMAPR"/>
<gene>
    <name evidence="3" type="ORF">ABB37_00718</name>
</gene>
<feature type="region of interest" description="Disordered" evidence="1">
    <location>
        <begin position="112"/>
        <end position="132"/>
    </location>
</feature>
<dbReference type="AlphaFoldDB" id="A0A0N1J5I5"/>
<comment type="caution">
    <text evidence="3">The sequence shown here is derived from an EMBL/GenBank/DDBJ whole genome shotgun (WGS) entry which is preliminary data.</text>
</comment>
<proteinExistence type="predicted"/>
<evidence type="ECO:0000313" key="3">
    <source>
        <dbReference type="EMBL" id="KPA86594.1"/>
    </source>
</evidence>
<dbReference type="VEuPathDB" id="TriTrypDB:LpyrH10_01_7180"/>